<evidence type="ECO:0000313" key="8">
    <source>
        <dbReference type="EMBL" id="RKP17148.1"/>
    </source>
</evidence>
<dbReference type="GO" id="GO:0000278">
    <property type="term" value="P:mitotic cell cycle"/>
    <property type="evidence" value="ECO:0007669"/>
    <property type="project" value="TreeGrafter"/>
</dbReference>
<dbReference type="InterPro" id="IPR022100">
    <property type="entry name" value="WDHD1/CFT4_beta-prop_2nd"/>
</dbReference>
<feature type="non-terminal residue" evidence="8">
    <location>
        <position position="1"/>
    </location>
</feature>
<dbReference type="SUPFAM" id="SSF69322">
    <property type="entry name" value="Tricorn protease domain 2"/>
    <property type="match status" value="1"/>
</dbReference>
<evidence type="ECO:0000256" key="5">
    <source>
        <dbReference type="SAM" id="MobiDB-lite"/>
    </source>
</evidence>
<accession>A0A4P9YD90</accession>
<dbReference type="Proteomes" id="UP000281549">
    <property type="component" value="Unassembled WGS sequence"/>
</dbReference>
<evidence type="ECO:0000256" key="3">
    <source>
        <dbReference type="ARBA" id="ARBA00022737"/>
    </source>
</evidence>
<dbReference type="Pfam" id="PF12341">
    <property type="entry name" value="Mcl1_mid"/>
    <property type="match status" value="1"/>
</dbReference>
<feature type="domain" description="WDHD1/CFT4 helical bundle" evidence="7">
    <location>
        <begin position="423"/>
        <end position="511"/>
    </location>
</feature>
<keyword evidence="4" id="KW-0539">Nucleus</keyword>
<keyword evidence="3" id="KW-0677">Repeat</keyword>
<evidence type="ECO:0000259" key="6">
    <source>
        <dbReference type="Pfam" id="PF12341"/>
    </source>
</evidence>
<dbReference type="Gene3D" id="2.130.10.10">
    <property type="entry name" value="YVTN repeat-like/Quinoprotein amine dehydrogenase"/>
    <property type="match status" value="1"/>
</dbReference>
<dbReference type="GO" id="GO:0043596">
    <property type="term" value="C:nuclear replication fork"/>
    <property type="evidence" value="ECO:0007669"/>
    <property type="project" value="TreeGrafter"/>
</dbReference>
<dbReference type="EMBL" id="ML006002">
    <property type="protein sequence ID" value="RKP17148.1"/>
    <property type="molecule type" value="Genomic_DNA"/>
</dbReference>
<name>A0A4P9YD90_ROZAC</name>
<dbReference type="GO" id="GO:0006261">
    <property type="term" value="P:DNA-templated DNA replication"/>
    <property type="evidence" value="ECO:0007669"/>
    <property type="project" value="TreeGrafter"/>
</dbReference>
<feature type="domain" description="WDHD1/CFT4 second beta-propeller" evidence="6">
    <location>
        <begin position="148"/>
        <end position="400"/>
    </location>
</feature>
<dbReference type="GO" id="GO:0003682">
    <property type="term" value="F:chromatin binding"/>
    <property type="evidence" value="ECO:0007669"/>
    <property type="project" value="TreeGrafter"/>
</dbReference>
<feature type="compositionally biased region" description="Polar residues" evidence="5">
    <location>
        <begin position="572"/>
        <end position="597"/>
    </location>
</feature>
<evidence type="ECO:0000256" key="2">
    <source>
        <dbReference type="ARBA" id="ARBA00022574"/>
    </source>
</evidence>
<feature type="compositionally biased region" description="Basic and acidic residues" evidence="5">
    <location>
        <begin position="539"/>
        <end position="548"/>
    </location>
</feature>
<evidence type="ECO:0000256" key="4">
    <source>
        <dbReference type="ARBA" id="ARBA00023242"/>
    </source>
</evidence>
<dbReference type="InterPro" id="IPR015943">
    <property type="entry name" value="WD40/YVTN_repeat-like_dom_sf"/>
</dbReference>
<evidence type="ECO:0000256" key="1">
    <source>
        <dbReference type="ARBA" id="ARBA00004123"/>
    </source>
</evidence>
<dbReference type="AlphaFoldDB" id="A0A4P9YD90"/>
<keyword evidence="2" id="KW-0853">WD repeat</keyword>
<comment type="subcellular location">
    <subcellularLocation>
        <location evidence="1">Nucleus</location>
    </subcellularLocation>
</comment>
<feature type="compositionally biased region" description="Polar residues" evidence="5">
    <location>
        <begin position="549"/>
        <end position="559"/>
    </location>
</feature>
<sequence>KVVTSAQWSPNGRYVVYGTEEEKLYFYDFEERRELNQMNFTKMVTGISWNLNENKLVVTTRAGEIEYISEPIVMITDADAPHITSSRKAFQPIVDDDDDDDDLVDDKMFLDHEADDLGLDDEDDVESIKEERPKSIQRFVPAPIKKIRPFQPNQTPEKDFKLFLDYTTVGMIVKRLESDGTSNIDVLCHDRSAAKPQHFFNNMNFDKGRISEHGSLFSSPPTRSQNDWLIQYKTESVLAIAMDARFCYAGLNDRFVYVFSFGGKFVRKFGIVGDIVSISANNSFLMVVYQKQNSEVLEFTLINMNTKKVLCKQEISNLYELKWIQVTDQGVPCLYNSNGELLLHFGHCGYSPTILFKESTLGPNCFSWPIQVDGKSLKYILCKKNIPFPYPSMTPFMEPVDLIETINFEGDTENNPKLLTDEIFLDELKWRKENCLIDDDEDEIEDLEAIVDKGIIETIQSSMIKNKTKRVLDLCSFLHTEKSFNVACRLAHHYNKAYLIDKINSIKDFKLSQMESSESEDDHEEVNDDEEDELVLVESQKENRKPEVTESQVEPNKNSFVDFLSPQKKRTTLNLEPENSNVIKKTKSQLNPFSSKK</sequence>
<gene>
    <name evidence="8" type="ORF">ROZALSC1DRAFT_31025</name>
</gene>
<dbReference type="InterPro" id="IPR048591">
    <property type="entry name" value="WDHD1/CFT4_hel"/>
</dbReference>
<dbReference type="GO" id="GO:0006281">
    <property type="term" value="P:DNA repair"/>
    <property type="evidence" value="ECO:0007669"/>
    <property type="project" value="TreeGrafter"/>
</dbReference>
<feature type="compositionally biased region" description="Acidic residues" evidence="5">
    <location>
        <begin position="517"/>
        <end position="535"/>
    </location>
</feature>
<dbReference type="Pfam" id="PF20946">
    <property type="entry name" value="Ctf4_C"/>
    <property type="match status" value="1"/>
</dbReference>
<dbReference type="PANTHER" id="PTHR19932:SF10">
    <property type="entry name" value="WD REPEAT AND HMG-BOX DNA-BINDING PROTEIN 1"/>
    <property type="match status" value="1"/>
</dbReference>
<protein>
    <submittedName>
        <fullName evidence="8">Uncharacterized protein</fullName>
    </submittedName>
</protein>
<reference evidence="9" key="1">
    <citation type="journal article" date="2018" name="Nat. Microbiol.">
        <title>Leveraging single-cell genomics to expand the fungal tree of life.</title>
        <authorList>
            <person name="Ahrendt S.R."/>
            <person name="Quandt C.A."/>
            <person name="Ciobanu D."/>
            <person name="Clum A."/>
            <person name="Salamov A."/>
            <person name="Andreopoulos B."/>
            <person name="Cheng J.F."/>
            <person name="Woyke T."/>
            <person name="Pelin A."/>
            <person name="Henrissat B."/>
            <person name="Reynolds N.K."/>
            <person name="Benny G.L."/>
            <person name="Smith M.E."/>
            <person name="James T.Y."/>
            <person name="Grigoriev I.V."/>
        </authorList>
    </citation>
    <scope>NUCLEOTIDE SEQUENCE [LARGE SCALE GENOMIC DNA]</scope>
    <source>
        <strain evidence="9">CSF55</strain>
    </source>
</reference>
<organism evidence="8 9">
    <name type="scientific">Rozella allomycis (strain CSF55)</name>
    <dbReference type="NCBI Taxonomy" id="988480"/>
    <lineage>
        <taxon>Eukaryota</taxon>
        <taxon>Fungi</taxon>
        <taxon>Fungi incertae sedis</taxon>
        <taxon>Cryptomycota</taxon>
        <taxon>Cryptomycota incertae sedis</taxon>
        <taxon>Rozella</taxon>
    </lineage>
</organism>
<proteinExistence type="predicted"/>
<evidence type="ECO:0000259" key="7">
    <source>
        <dbReference type="Pfam" id="PF20946"/>
    </source>
</evidence>
<dbReference type="PANTHER" id="PTHR19932">
    <property type="entry name" value="WD REPEAT AND HMG-BOX DNA BINDING PROTEIN"/>
    <property type="match status" value="1"/>
</dbReference>
<feature type="region of interest" description="Disordered" evidence="5">
    <location>
        <begin position="514"/>
        <end position="597"/>
    </location>
</feature>
<evidence type="ECO:0000313" key="9">
    <source>
        <dbReference type="Proteomes" id="UP000281549"/>
    </source>
</evidence>